<dbReference type="InterPro" id="IPR002491">
    <property type="entry name" value="ABC_transptr_periplasmic_BD"/>
</dbReference>
<dbReference type="RefSeq" id="WP_046233839.1">
    <property type="nucleotide sequence ID" value="NZ_FONN01000023.1"/>
</dbReference>
<dbReference type="SUPFAM" id="SSF53807">
    <property type="entry name" value="Helical backbone' metal receptor"/>
    <property type="match status" value="1"/>
</dbReference>
<dbReference type="GO" id="GO:1901678">
    <property type="term" value="P:iron coordination entity transport"/>
    <property type="evidence" value="ECO:0007669"/>
    <property type="project" value="UniProtKB-ARBA"/>
</dbReference>
<gene>
    <name evidence="8" type="ORF">SAMN04487969_12344</name>
</gene>
<evidence type="ECO:0000256" key="5">
    <source>
        <dbReference type="SAM" id="MobiDB-lite"/>
    </source>
</evidence>
<name>A0A1I2HGP4_9BACL</name>
<comment type="similarity">
    <text evidence="2">Belongs to the bacterial solute-binding protein 8 family.</text>
</comment>
<dbReference type="Pfam" id="PF01497">
    <property type="entry name" value="Peripla_BP_2"/>
    <property type="match status" value="1"/>
</dbReference>
<evidence type="ECO:0000256" key="2">
    <source>
        <dbReference type="ARBA" id="ARBA00008814"/>
    </source>
</evidence>
<dbReference type="AlphaFoldDB" id="A0A1I2HGP4"/>
<dbReference type="EMBL" id="FONN01000023">
    <property type="protein sequence ID" value="SFF28872.1"/>
    <property type="molecule type" value="Genomic_DNA"/>
</dbReference>
<keyword evidence="3" id="KW-0813">Transport</keyword>
<dbReference type="PROSITE" id="PS50983">
    <property type="entry name" value="FE_B12_PBP"/>
    <property type="match status" value="1"/>
</dbReference>
<evidence type="ECO:0000259" key="7">
    <source>
        <dbReference type="PROSITE" id="PS50983"/>
    </source>
</evidence>
<dbReference type="PANTHER" id="PTHR30532:SF29">
    <property type="entry name" value="FE(3+) DICITRATE-BINDING PERIPLASMIC PROTEIN"/>
    <property type="match status" value="1"/>
</dbReference>
<feature type="domain" description="Fe/B12 periplasmic-binding" evidence="7">
    <location>
        <begin position="75"/>
        <end position="346"/>
    </location>
</feature>
<evidence type="ECO:0000313" key="9">
    <source>
        <dbReference type="Proteomes" id="UP000183410"/>
    </source>
</evidence>
<feature type="compositionally biased region" description="Polar residues" evidence="5">
    <location>
        <begin position="40"/>
        <end position="54"/>
    </location>
</feature>
<evidence type="ECO:0000256" key="3">
    <source>
        <dbReference type="ARBA" id="ARBA00022448"/>
    </source>
</evidence>
<protein>
    <submittedName>
        <fullName evidence="8">Iron complex transport system substrate-binding protein</fullName>
    </submittedName>
</protein>
<evidence type="ECO:0000256" key="6">
    <source>
        <dbReference type="SAM" id="SignalP"/>
    </source>
</evidence>
<feature type="signal peptide" evidence="6">
    <location>
        <begin position="1"/>
        <end position="30"/>
    </location>
</feature>
<keyword evidence="4 6" id="KW-0732">Signal</keyword>
<keyword evidence="9" id="KW-1185">Reference proteome</keyword>
<dbReference type="GO" id="GO:0030288">
    <property type="term" value="C:outer membrane-bounded periplasmic space"/>
    <property type="evidence" value="ECO:0007669"/>
    <property type="project" value="TreeGrafter"/>
</dbReference>
<dbReference type="OrthoDB" id="63946at2"/>
<organism evidence="8 9">
    <name type="scientific">Paenibacillus algorifonticola</name>
    <dbReference type="NCBI Taxonomy" id="684063"/>
    <lineage>
        <taxon>Bacteria</taxon>
        <taxon>Bacillati</taxon>
        <taxon>Bacillota</taxon>
        <taxon>Bacilli</taxon>
        <taxon>Bacillales</taxon>
        <taxon>Paenibacillaceae</taxon>
        <taxon>Paenibacillus</taxon>
    </lineage>
</organism>
<sequence length="346" mass="37881">MNALSLNRKMGATLLLLMCLLLAACGSSTANKGADHSAVPSANTVEKETGSSAATGGKEIKHLMGVTQVPAKPQRVFVMQNEYADHMLTIGEKPYAILVTPQYNDKLLPYIAGKLGEVELVKGGSEVLNLEEILELKPDLILSGKGVGEQAYNELSKIAPTVVLGVPDRSETASKDPNAGLVADDWQIDLMKIAEIFGKEDTAKQEIAKLDEKMQAASAEIAALPSKRIAYIRVRDNELQLYGTEGHPLNYLLFDKLGFQPSALAQVERMDLSQEKIPELGADYIFMQADGADGEKLMGEITQSSLWQNVEAVKKNQVFIPEYWLYLSWGKLGREAIIDQIVEFIK</sequence>
<accession>A0A1I2HGP4</accession>
<dbReference type="Proteomes" id="UP000183410">
    <property type="component" value="Unassembled WGS sequence"/>
</dbReference>
<proteinExistence type="inferred from homology"/>
<evidence type="ECO:0000256" key="1">
    <source>
        <dbReference type="ARBA" id="ARBA00004196"/>
    </source>
</evidence>
<dbReference type="PANTHER" id="PTHR30532">
    <property type="entry name" value="IRON III DICITRATE-BINDING PERIPLASMIC PROTEIN"/>
    <property type="match status" value="1"/>
</dbReference>
<reference evidence="9" key="1">
    <citation type="submission" date="2016-10" db="EMBL/GenBank/DDBJ databases">
        <authorList>
            <person name="Varghese N."/>
            <person name="Submissions S."/>
        </authorList>
    </citation>
    <scope>NUCLEOTIDE SEQUENCE [LARGE SCALE GENOMIC DNA]</scope>
    <source>
        <strain evidence="9">CGMCC 1.10223</strain>
    </source>
</reference>
<evidence type="ECO:0000313" key="8">
    <source>
        <dbReference type="EMBL" id="SFF28872.1"/>
    </source>
</evidence>
<evidence type="ECO:0000256" key="4">
    <source>
        <dbReference type="ARBA" id="ARBA00022729"/>
    </source>
</evidence>
<feature type="region of interest" description="Disordered" evidence="5">
    <location>
        <begin position="33"/>
        <end position="56"/>
    </location>
</feature>
<feature type="chain" id="PRO_5038573504" evidence="6">
    <location>
        <begin position="31"/>
        <end position="346"/>
    </location>
</feature>
<comment type="subcellular location">
    <subcellularLocation>
        <location evidence="1">Cell envelope</location>
    </subcellularLocation>
</comment>
<dbReference type="InterPro" id="IPR051313">
    <property type="entry name" value="Bact_iron-sidero_bind"/>
</dbReference>
<dbReference type="Gene3D" id="3.40.50.1980">
    <property type="entry name" value="Nitrogenase molybdenum iron protein domain"/>
    <property type="match status" value="2"/>
</dbReference>